<keyword evidence="2" id="KW-1185">Reference proteome</keyword>
<organism evidence="1 2">
    <name type="scientific">Hirundo rustica rustica</name>
    <dbReference type="NCBI Taxonomy" id="333673"/>
    <lineage>
        <taxon>Eukaryota</taxon>
        <taxon>Metazoa</taxon>
        <taxon>Chordata</taxon>
        <taxon>Craniata</taxon>
        <taxon>Vertebrata</taxon>
        <taxon>Euteleostomi</taxon>
        <taxon>Archelosauria</taxon>
        <taxon>Archosauria</taxon>
        <taxon>Dinosauria</taxon>
        <taxon>Saurischia</taxon>
        <taxon>Theropoda</taxon>
        <taxon>Coelurosauria</taxon>
        <taxon>Aves</taxon>
        <taxon>Neognathae</taxon>
        <taxon>Neoaves</taxon>
        <taxon>Telluraves</taxon>
        <taxon>Australaves</taxon>
        <taxon>Passeriformes</taxon>
        <taxon>Sylvioidea</taxon>
        <taxon>Hirundinidae</taxon>
        <taxon>Hirundo</taxon>
    </lineage>
</organism>
<gene>
    <name evidence="1" type="ORF">DUI87_12746</name>
</gene>
<evidence type="ECO:0000313" key="2">
    <source>
        <dbReference type="Proteomes" id="UP000269221"/>
    </source>
</evidence>
<reference evidence="1 2" key="1">
    <citation type="submission" date="2018-07" db="EMBL/GenBank/DDBJ databases">
        <title>A high quality draft genome assembly of the barn swallow (H. rustica rustica).</title>
        <authorList>
            <person name="Formenti G."/>
            <person name="Chiara M."/>
            <person name="Poveda L."/>
            <person name="Francoijs K.-J."/>
            <person name="Bonisoli-Alquati A."/>
            <person name="Canova L."/>
            <person name="Gianfranceschi L."/>
            <person name="Horner D.S."/>
            <person name="Saino N."/>
        </authorList>
    </citation>
    <scope>NUCLEOTIDE SEQUENCE [LARGE SCALE GENOMIC DNA]</scope>
    <source>
        <strain evidence="1">Chelidonia</strain>
        <tissue evidence="1">Blood</tissue>
    </source>
</reference>
<sequence>MFNSRSCVNGSMSSVKSGIASGLVSELVLFNIITGEMDSGIECTFSKVAENNELHGVVTMLEGWDAIQRDLDRFQSLWDCANLMKFNKTECKALQLLGAIPSINTGWVQNGLIVTLRRIA</sequence>
<dbReference type="OrthoDB" id="10414718at2759"/>
<comment type="caution">
    <text evidence="1">The sequence shown here is derived from an EMBL/GenBank/DDBJ whole genome shotgun (WGS) entry which is preliminary data.</text>
</comment>
<evidence type="ECO:0000313" key="1">
    <source>
        <dbReference type="EMBL" id="RMC09958.1"/>
    </source>
</evidence>
<protein>
    <submittedName>
        <fullName evidence="1">Uncharacterized protein</fullName>
    </submittedName>
</protein>
<accession>A0A3M0K9U7</accession>
<proteinExistence type="predicted"/>
<name>A0A3M0K9U7_HIRRU</name>
<dbReference type="AlphaFoldDB" id="A0A3M0K9U7"/>
<dbReference type="Proteomes" id="UP000269221">
    <property type="component" value="Unassembled WGS sequence"/>
</dbReference>
<dbReference type="EMBL" id="QRBI01000112">
    <property type="protein sequence ID" value="RMC09958.1"/>
    <property type="molecule type" value="Genomic_DNA"/>
</dbReference>